<dbReference type="Gene3D" id="2.60.120.590">
    <property type="entry name" value="Alpha-ketoglutarate-dependent dioxygenase AlkB-like"/>
    <property type="match status" value="1"/>
</dbReference>
<dbReference type="GO" id="GO:0006307">
    <property type="term" value="P:DNA alkylation repair"/>
    <property type="evidence" value="ECO:0007669"/>
    <property type="project" value="TreeGrafter"/>
</dbReference>
<feature type="region of interest" description="Disordered" evidence="1">
    <location>
        <begin position="591"/>
        <end position="649"/>
    </location>
</feature>
<dbReference type="Proteomes" id="UP000503462">
    <property type="component" value="Chromosome 1"/>
</dbReference>
<gene>
    <name evidence="3" type="ORF">AMS68_000045</name>
</gene>
<feature type="region of interest" description="Disordered" evidence="1">
    <location>
        <begin position="34"/>
        <end position="96"/>
    </location>
</feature>
<dbReference type="OrthoDB" id="2163491at2759"/>
<dbReference type="InterPro" id="IPR027450">
    <property type="entry name" value="AlkB-like"/>
</dbReference>
<dbReference type="PANTHER" id="PTHR31573">
    <property type="entry name" value="ALPHA-KETOGLUTARATE-DEPENDENT DIOXYGENASE ALKB HOMOLOG 2"/>
    <property type="match status" value="1"/>
</dbReference>
<dbReference type="PANTHER" id="PTHR31573:SF4">
    <property type="entry name" value="FE2OG DIOXYGENASE DOMAIN-CONTAINING PROTEIN"/>
    <property type="match status" value="1"/>
</dbReference>
<feature type="compositionally biased region" description="Basic residues" evidence="1">
    <location>
        <begin position="77"/>
        <end position="89"/>
    </location>
</feature>
<evidence type="ECO:0000256" key="1">
    <source>
        <dbReference type="SAM" id="MobiDB-lite"/>
    </source>
</evidence>
<dbReference type="Gene3D" id="2.30.280.10">
    <property type="entry name" value="SRA-YDG"/>
    <property type="match status" value="1"/>
</dbReference>
<dbReference type="InterPro" id="IPR037151">
    <property type="entry name" value="AlkB-like_sf"/>
</dbReference>
<organism evidence="3 4">
    <name type="scientific">Peltaster fructicola</name>
    <dbReference type="NCBI Taxonomy" id="286661"/>
    <lineage>
        <taxon>Eukaryota</taxon>
        <taxon>Fungi</taxon>
        <taxon>Dikarya</taxon>
        <taxon>Ascomycota</taxon>
        <taxon>Pezizomycotina</taxon>
        <taxon>Dothideomycetes</taxon>
        <taxon>Dothideomycetes incertae sedis</taxon>
        <taxon>Peltaster</taxon>
    </lineage>
</organism>
<name>A0A6H0XIQ7_9PEZI</name>
<evidence type="ECO:0000313" key="4">
    <source>
        <dbReference type="Proteomes" id="UP000503462"/>
    </source>
</evidence>
<feature type="domain" description="Alpha-ketoglutarate-dependent dioxygenase AlkB-like" evidence="2">
    <location>
        <begin position="817"/>
        <end position="1014"/>
    </location>
</feature>
<evidence type="ECO:0000313" key="3">
    <source>
        <dbReference type="EMBL" id="QIW94527.1"/>
    </source>
</evidence>
<feature type="region of interest" description="Disordered" evidence="1">
    <location>
        <begin position="750"/>
        <end position="807"/>
    </location>
</feature>
<keyword evidence="4" id="KW-1185">Reference proteome</keyword>
<reference evidence="3 4" key="1">
    <citation type="journal article" date="2016" name="Sci. Rep.">
        <title>Peltaster fructicola genome reveals evolution from an invasive phytopathogen to an ectophytic parasite.</title>
        <authorList>
            <person name="Xu C."/>
            <person name="Chen H."/>
            <person name="Gleason M.L."/>
            <person name="Xu J.R."/>
            <person name="Liu H."/>
            <person name="Zhang R."/>
            <person name="Sun G."/>
        </authorList>
    </citation>
    <scope>NUCLEOTIDE SEQUENCE [LARGE SCALE GENOMIC DNA]</scope>
    <source>
        <strain evidence="3 4">LNHT1506</strain>
    </source>
</reference>
<feature type="compositionally biased region" description="Acidic residues" evidence="1">
    <location>
        <begin position="605"/>
        <end position="616"/>
    </location>
</feature>
<proteinExistence type="predicted"/>
<sequence length="1064" mass="117714">MSTMVAANDNQDYIPPGQAPSSVAVAVYVGRQTRAQKRRLDEIERDSDPLTAPDVKTTTKPEPTPKKLKVVTSPKPHIGKKAKPTKKRAPQATKARTARVEQKVRATTQKKLGFVTKKIASASLTVDLKDRKIIPKSTKAIPLKGLPKHKPAVVKQTSIPSQSAVQADHDEEEDMNTIVVDNRLVHIAQLLTQREPPGFRPPAQGQPAVWATGRQEMCETLPYYRAHHGACYVNKGVVYSFMLDGGGQIREYMDENVIICRAGGSMESEKGSTLQCKNQSLQDSQPQAVLNNILHQNPLVIICGDRNAASPVDMPRRYCVLGWYKPTHVWAEMMVGKAGKSFVSVKYRFERLDQRQPAWYAPVRPALTEDQEQFIPPLETQVCTSCSNAWPTAMLSGWMCLNPSCQQFSILSGKPAPNTLQYSPSFLRHQTPWPFQVAPFDINPGAPQPSNSFGNNLAYINTRGIVCPQCGRCNQRYLFTGWKCDTRGCDWSLSVSYQGYTHRNLHHDPWDIVSDGPALTKSTSKAIVKVEVKHTHNYKVSKYTIPGVEGCIIHAKANRAVIEESSGPDEMFKALQVGDIGLIRRTFVKDSAMKQPQVKSRPEEESQPIEEADNEDAALQLAVEPEPTSGQPARNSEECVVKRASSEPPLQATAQDAEMMYLRQASDSTATIFDMAKTKDMLIRLALDLPANANDVSSYERTSGTQASVFGIAQAKAILKGLALDLSNEANDVSKNVAVAGRASSLSASTFQSTELKPVDSSVEPGEPADGEESPDVVPEPDTTQSTQEGTTMADEADNSVNDGRMQSFSNNFGMPYKFVAGVDSQSFDESAWPIRACRSRLNWALRTLLGETDPKKQFNELLAIGYLERQKISYHDDGEAGLGPVIATLSLGSAATMTLRLKGKYFSSVSKAECFTYERPLPLEVLQSSTLVASQKISQAQYDERIQAFEELQTIKETRGKNFMQRSRELPKGLGLKFKLAQPLLDLHLTHGDIVIMQGEDIQKYFEHAVEPHGSLRFALTCRQILAHHLTDSQKPTYEVGPDTYGYDGQQIRREGDTDILQW</sequence>
<dbReference type="EMBL" id="CP051139">
    <property type="protein sequence ID" value="QIW94527.1"/>
    <property type="molecule type" value="Genomic_DNA"/>
</dbReference>
<feature type="compositionally biased region" description="Basic and acidic residues" evidence="1">
    <location>
        <begin position="635"/>
        <end position="645"/>
    </location>
</feature>
<dbReference type="GO" id="GO:0035516">
    <property type="term" value="F:broad specificity oxidative DNA demethylase activity"/>
    <property type="evidence" value="ECO:0007669"/>
    <property type="project" value="TreeGrafter"/>
</dbReference>
<accession>A0A6H0XIQ7</accession>
<feature type="compositionally biased region" description="Polar residues" evidence="1">
    <location>
        <begin position="155"/>
        <end position="165"/>
    </location>
</feature>
<dbReference type="Pfam" id="PF13532">
    <property type="entry name" value="2OG-FeII_Oxy_2"/>
    <property type="match status" value="1"/>
</dbReference>
<dbReference type="InterPro" id="IPR036987">
    <property type="entry name" value="SRA-YDG_sf"/>
</dbReference>
<dbReference type="AlphaFoldDB" id="A0A6H0XIQ7"/>
<feature type="compositionally biased region" description="Polar residues" evidence="1">
    <location>
        <begin position="782"/>
        <end position="791"/>
    </location>
</feature>
<feature type="compositionally biased region" description="Basic and acidic residues" evidence="1">
    <location>
        <begin position="38"/>
        <end position="48"/>
    </location>
</feature>
<evidence type="ECO:0000259" key="2">
    <source>
        <dbReference type="Pfam" id="PF13532"/>
    </source>
</evidence>
<dbReference type="GO" id="GO:0008198">
    <property type="term" value="F:ferrous iron binding"/>
    <property type="evidence" value="ECO:0007669"/>
    <property type="project" value="TreeGrafter"/>
</dbReference>
<dbReference type="GO" id="GO:0051747">
    <property type="term" value="F:cytosine C-5 DNA demethylase activity"/>
    <property type="evidence" value="ECO:0007669"/>
    <property type="project" value="TreeGrafter"/>
</dbReference>
<dbReference type="InterPro" id="IPR032852">
    <property type="entry name" value="ALKBH2"/>
</dbReference>
<dbReference type="SUPFAM" id="SSF51197">
    <property type="entry name" value="Clavaminate synthase-like"/>
    <property type="match status" value="1"/>
</dbReference>
<feature type="region of interest" description="Disordered" evidence="1">
    <location>
        <begin position="152"/>
        <end position="171"/>
    </location>
</feature>
<protein>
    <recommendedName>
        <fullName evidence="2">Alpha-ketoglutarate-dependent dioxygenase AlkB-like domain-containing protein</fullName>
    </recommendedName>
</protein>